<accession>A0A8J5X0L4</accession>
<comment type="similarity">
    <text evidence="13">Belongs to the RING-type zinc finger family. ATL subfamily.</text>
</comment>
<evidence type="ECO:0000256" key="13">
    <source>
        <dbReference type="ARBA" id="ARBA00024209"/>
    </source>
</evidence>
<keyword evidence="5" id="KW-0808">Transferase</keyword>
<dbReference type="EMBL" id="JAAALK010000079">
    <property type="protein sequence ID" value="KAG8097143.1"/>
    <property type="molecule type" value="Genomic_DNA"/>
</dbReference>
<reference evidence="19" key="1">
    <citation type="journal article" date="2021" name="bioRxiv">
        <title>Whole Genome Assembly and Annotation of Northern Wild Rice, Zizania palustris L., Supports a Whole Genome Duplication in the Zizania Genus.</title>
        <authorList>
            <person name="Haas M."/>
            <person name="Kono T."/>
            <person name="Macchietto M."/>
            <person name="Millas R."/>
            <person name="McGilp L."/>
            <person name="Shao M."/>
            <person name="Duquette J."/>
            <person name="Hirsch C.N."/>
            <person name="Kimball J."/>
        </authorList>
    </citation>
    <scope>NUCLEOTIDE SEQUENCE</scope>
    <source>
        <tissue evidence="19">Fresh leaf tissue</tissue>
    </source>
</reference>
<evidence type="ECO:0000256" key="5">
    <source>
        <dbReference type="ARBA" id="ARBA00022679"/>
    </source>
</evidence>
<dbReference type="Pfam" id="PF13639">
    <property type="entry name" value="zf-RING_2"/>
    <property type="match status" value="1"/>
</dbReference>
<evidence type="ECO:0000256" key="11">
    <source>
        <dbReference type="ARBA" id="ARBA00022989"/>
    </source>
</evidence>
<reference evidence="19" key="2">
    <citation type="submission" date="2021-02" db="EMBL/GenBank/DDBJ databases">
        <authorList>
            <person name="Kimball J.A."/>
            <person name="Haas M.W."/>
            <person name="Macchietto M."/>
            <person name="Kono T."/>
            <person name="Duquette J."/>
            <person name="Shao M."/>
        </authorList>
    </citation>
    <scope>NUCLEOTIDE SEQUENCE</scope>
    <source>
        <tissue evidence="19">Fresh leaf tissue</tissue>
    </source>
</reference>
<dbReference type="GO" id="GO:0061630">
    <property type="term" value="F:ubiquitin protein ligase activity"/>
    <property type="evidence" value="ECO:0007669"/>
    <property type="project" value="UniProtKB-EC"/>
</dbReference>
<proteinExistence type="inferred from homology"/>
<evidence type="ECO:0000313" key="19">
    <source>
        <dbReference type="EMBL" id="KAG8097143.1"/>
    </source>
</evidence>
<keyword evidence="9" id="KW-0833">Ubl conjugation pathway</keyword>
<feature type="domain" description="RING-type" evidence="18">
    <location>
        <begin position="133"/>
        <end position="175"/>
    </location>
</feature>
<evidence type="ECO:0000256" key="3">
    <source>
        <dbReference type="ARBA" id="ARBA00004906"/>
    </source>
</evidence>
<evidence type="ECO:0000256" key="8">
    <source>
        <dbReference type="ARBA" id="ARBA00022771"/>
    </source>
</evidence>
<organism evidence="19 20">
    <name type="scientific">Zizania palustris</name>
    <name type="common">Northern wild rice</name>
    <dbReference type="NCBI Taxonomy" id="103762"/>
    <lineage>
        <taxon>Eukaryota</taxon>
        <taxon>Viridiplantae</taxon>
        <taxon>Streptophyta</taxon>
        <taxon>Embryophyta</taxon>
        <taxon>Tracheophyta</taxon>
        <taxon>Spermatophyta</taxon>
        <taxon>Magnoliopsida</taxon>
        <taxon>Liliopsida</taxon>
        <taxon>Poales</taxon>
        <taxon>Poaceae</taxon>
        <taxon>BOP clade</taxon>
        <taxon>Oryzoideae</taxon>
        <taxon>Oryzeae</taxon>
        <taxon>Zizaniinae</taxon>
        <taxon>Zizania</taxon>
    </lineage>
</organism>
<keyword evidence="17" id="KW-0732">Signal</keyword>
<evidence type="ECO:0000256" key="9">
    <source>
        <dbReference type="ARBA" id="ARBA00022786"/>
    </source>
</evidence>
<sequence length="355" mass="38435">MDRRRIVPIVLVLLAVLSASRPCRAQHGNGTHQHHSGTAGGFTPTTAVVLVVLVTAFVIITAFSIFINRCSQARAAPRRPFRTAAQPPPFFDGAARAAGRTRGLDREIVEAFPTAVYGDVKVRVAAKSGPLECAVCLTEFVDSDELRVLPACCHVFHVECIDPWLAGAVTCPLCRANLTPPLALAAAESSDLTEPEEAVQEESEELDQASLMATFTPESVINFGTTRDQEFPGAGYSQYRRTQSAMDAAPDRHTLRLPEHVMKELAAYRRHRRAASLAGYPDSAERTPRWLTSLWRSMSWQRQSRADSDAGDEHGGNKRVYPIAGAPDESPGSSSSSSSGEAKKETSDLGVLNPV</sequence>
<evidence type="ECO:0000259" key="18">
    <source>
        <dbReference type="PROSITE" id="PS50089"/>
    </source>
</evidence>
<feature type="chain" id="PRO_5035230791" description="RING-type E3 ubiquitin transferase" evidence="17">
    <location>
        <begin position="26"/>
        <end position="355"/>
    </location>
</feature>
<feature type="region of interest" description="Disordered" evidence="15">
    <location>
        <begin position="304"/>
        <end position="355"/>
    </location>
</feature>
<keyword evidence="20" id="KW-1185">Reference proteome</keyword>
<feature type="compositionally biased region" description="Basic and acidic residues" evidence="15">
    <location>
        <begin position="304"/>
        <end position="316"/>
    </location>
</feature>
<dbReference type="GO" id="GO:0016020">
    <property type="term" value="C:membrane"/>
    <property type="evidence" value="ECO:0007669"/>
    <property type="project" value="UniProtKB-SubCell"/>
</dbReference>
<feature type="signal peptide" evidence="17">
    <location>
        <begin position="1"/>
        <end position="25"/>
    </location>
</feature>
<keyword evidence="10" id="KW-0862">Zinc</keyword>
<feature type="transmembrane region" description="Helical" evidence="16">
    <location>
        <begin position="49"/>
        <end position="68"/>
    </location>
</feature>
<evidence type="ECO:0000313" key="20">
    <source>
        <dbReference type="Proteomes" id="UP000729402"/>
    </source>
</evidence>
<comment type="caution">
    <text evidence="19">The sequence shown here is derived from an EMBL/GenBank/DDBJ whole genome shotgun (WGS) entry which is preliminary data.</text>
</comment>
<evidence type="ECO:0000256" key="7">
    <source>
        <dbReference type="ARBA" id="ARBA00022723"/>
    </source>
</evidence>
<protein>
    <recommendedName>
        <fullName evidence="4">RING-type E3 ubiquitin transferase</fullName>
        <ecNumber evidence="4">2.3.2.27</ecNumber>
    </recommendedName>
</protein>
<name>A0A8J5X0L4_ZIZPA</name>
<evidence type="ECO:0000256" key="2">
    <source>
        <dbReference type="ARBA" id="ARBA00004167"/>
    </source>
</evidence>
<dbReference type="FunFam" id="3.30.40.10:FF:000187">
    <property type="entry name" value="E3 ubiquitin-protein ligase ATL6"/>
    <property type="match status" value="1"/>
</dbReference>
<dbReference type="Proteomes" id="UP000729402">
    <property type="component" value="Unassembled WGS sequence"/>
</dbReference>
<comment type="pathway">
    <text evidence="3">Protein modification; protein ubiquitination.</text>
</comment>
<evidence type="ECO:0000256" key="14">
    <source>
        <dbReference type="PROSITE-ProRule" id="PRU00175"/>
    </source>
</evidence>
<dbReference type="CDD" id="cd16461">
    <property type="entry name" value="RING-H2_EL5-like"/>
    <property type="match status" value="1"/>
</dbReference>
<keyword evidence="12 16" id="KW-0472">Membrane</keyword>
<dbReference type="SMART" id="SM00184">
    <property type="entry name" value="RING"/>
    <property type="match status" value="1"/>
</dbReference>
<keyword evidence="11 16" id="KW-1133">Transmembrane helix</keyword>
<keyword evidence="6 16" id="KW-0812">Transmembrane</keyword>
<dbReference type="InterPro" id="IPR053238">
    <property type="entry name" value="RING-H2_zinc_finger"/>
</dbReference>
<evidence type="ECO:0000256" key="4">
    <source>
        <dbReference type="ARBA" id="ARBA00012483"/>
    </source>
</evidence>
<evidence type="ECO:0000256" key="17">
    <source>
        <dbReference type="SAM" id="SignalP"/>
    </source>
</evidence>
<dbReference type="AlphaFoldDB" id="A0A8J5X0L4"/>
<evidence type="ECO:0000256" key="10">
    <source>
        <dbReference type="ARBA" id="ARBA00022833"/>
    </source>
</evidence>
<comment type="catalytic activity">
    <reaction evidence="1">
        <text>S-ubiquitinyl-[E2 ubiquitin-conjugating enzyme]-L-cysteine + [acceptor protein]-L-lysine = [E2 ubiquitin-conjugating enzyme]-L-cysteine + N(6)-ubiquitinyl-[acceptor protein]-L-lysine.</text>
        <dbReference type="EC" id="2.3.2.27"/>
    </reaction>
</comment>
<comment type="subcellular location">
    <subcellularLocation>
        <location evidence="2">Membrane</location>
        <topology evidence="2">Single-pass membrane protein</topology>
    </subcellularLocation>
</comment>
<dbReference type="PANTHER" id="PTHR14155:SF526">
    <property type="entry name" value="E3 UBIQUITIN-PROTEIN LIGASE OS03G0188200"/>
    <property type="match status" value="1"/>
</dbReference>
<evidence type="ECO:0000256" key="6">
    <source>
        <dbReference type="ARBA" id="ARBA00022692"/>
    </source>
</evidence>
<dbReference type="EC" id="2.3.2.27" evidence="4"/>
<dbReference type="OrthoDB" id="8062037at2759"/>
<keyword evidence="8 14" id="KW-0863">Zinc-finger</keyword>
<evidence type="ECO:0000256" key="1">
    <source>
        <dbReference type="ARBA" id="ARBA00000900"/>
    </source>
</evidence>
<evidence type="ECO:0000256" key="12">
    <source>
        <dbReference type="ARBA" id="ARBA00023136"/>
    </source>
</evidence>
<dbReference type="GO" id="GO:0008270">
    <property type="term" value="F:zinc ion binding"/>
    <property type="evidence" value="ECO:0007669"/>
    <property type="project" value="UniProtKB-KW"/>
</dbReference>
<evidence type="ECO:0000256" key="15">
    <source>
        <dbReference type="SAM" id="MobiDB-lite"/>
    </source>
</evidence>
<dbReference type="PROSITE" id="PS50089">
    <property type="entry name" value="ZF_RING_2"/>
    <property type="match status" value="1"/>
</dbReference>
<evidence type="ECO:0000256" key="16">
    <source>
        <dbReference type="SAM" id="Phobius"/>
    </source>
</evidence>
<keyword evidence="7" id="KW-0479">Metal-binding</keyword>
<gene>
    <name evidence="19" type="ORF">GUJ93_ZPchr0013g35000</name>
</gene>
<dbReference type="InterPro" id="IPR001841">
    <property type="entry name" value="Znf_RING"/>
</dbReference>
<dbReference type="PANTHER" id="PTHR14155">
    <property type="entry name" value="RING FINGER DOMAIN-CONTAINING"/>
    <property type="match status" value="1"/>
</dbReference>